<evidence type="ECO:0000259" key="9">
    <source>
        <dbReference type="Pfam" id="PF03781"/>
    </source>
</evidence>
<gene>
    <name evidence="12" type="ORF">N657DRAFT_647917</name>
</gene>
<feature type="region of interest" description="Disordered" evidence="7">
    <location>
        <begin position="719"/>
        <end position="748"/>
    </location>
</feature>
<dbReference type="Pfam" id="PF12867">
    <property type="entry name" value="DinB_2"/>
    <property type="match status" value="1"/>
</dbReference>
<dbReference type="InterPro" id="IPR017805">
    <property type="entry name" value="SAM_MeTrfase_EasF-type_put"/>
</dbReference>
<dbReference type="PANTHER" id="PTHR43397:SF1">
    <property type="entry name" value="ERGOTHIONEINE BIOSYNTHESIS PROTEIN 1"/>
    <property type="match status" value="1"/>
</dbReference>
<evidence type="ECO:0000256" key="8">
    <source>
        <dbReference type="SAM" id="SignalP"/>
    </source>
</evidence>
<feature type="domain" description="Sulfatase-modifying factor enzyme-like" evidence="9">
    <location>
        <begin position="885"/>
        <end position="956"/>
    </location>
</feature>
<dbReference type="Gene3D" id="3.90.1580.10">
    <property type="entry name" value="paralog of FGE (formylglycine-generating enzyme)"/>
    <property type="match status" value="1"/>
</dbReference>
<evidence type="ECO:0000259" key="11">
    <source>
        <dbReference type="Pfam" id="PF12867"/>
    </source>
</evidence>
<evidence type="ECO:0000256" key="6">
    <source>
        <dbReference type="ARBA" id="ARBA00037882"/>
    </source>
</evidence>
<comment type="pathway">
    <text evidence="6">Amino-acid biosynthesis; ergothioneine biosynthesis.</text>
</comment>
<reference evidence="12" key="2">
    <citation type="submission" date="2023-05" db="EMBL/GenBank/DDBJ databases">
        <authorList>
            <consortium name="Lawrence Berkeley National Laboratory"/>
            <person name="Steindorff A."/>
            <person name="Hensen N."/>
            <person name="Bonometti L."/>
            <person name="Westerberg I."/>
            <person name="Brannstrom I.O."/>
            <person name="Guillou S."/>
            <person name="Cros-Aarteil S."/>
            <person name="Calhoun S."/>
            <person name="Haridas S."/>
            <person name="Kuo A."/>
            <person name="Mondo S."/>
            <person name="Pangilinan J."/>
            <person name="Riley R."/>
            <person name="Labutti K."/>
            <person name="Andreopoulos B."/>
            <person name="Lipzen A."/>
            <person name="Chen C."/>
            <person name="Yanf M."/>
            <person name="Daum C."/>
            <person name="Ng V."/>
            <person name="Clum A."/>
            <person name="Ohm R."/>
            <person name="Martin F."/>
            <person name="Silar P."/>
            <person name="Natvig D."/>
            <person name="Lalanne C."/>
            <person name="Gautier V."/>
            <person name="Ament-Velasquez S.L."/>
            <person name="Kruys A."/>
            <person name="Hutchinson M.I."/>
            <person name="Powell A.J."/>
            <person name="Barry K."/>
            <person name="Miller A.N."/>
            <person name="Grigoriev I.V."/>
            <person name="Debuchy R."/>
            <person name="Gladieux P."/>
            <person name="Thoren M.H."/>
            <person name="Johannesson H."/>
        </authorList>
    </citation>
    <scope>NUCLEOTIDE SEQUENCE</scope>
    <source>
        <strain evidence="12">CBS 731.68</strain>
    </source>
</reference>
<feature type="region of interest" description="Disordered" evidence="7">
    <location>
        <begin position="836"/>
        <end position="869"/>
    </location>
</feature>
<dbReference type="GeneID" id="87830188"/>
<feature type="domain" description="Sulfatase-modifying factor enzyme-like" evidence="9">
    <location>
        <begin position="670"/>
        <end position="800"/>
    </location>
</feature>
<dbReference type="InterPro" id="IPR051128">
    <property type="entry name" value="EgtD_Methyltrsf_superfamily"/>
</dbReference>
<evidence type="ECO:0000256" key="4">
    <source>
        <dbReference type="ARBA" id="ARBA00023002"/>
    </source>
</evidence>
<keyword evidence="1" id="KW-0489">Methyltransferase</keyword>
<dbReference type="GO" id="GO:0032259">
    <property type="term" value="P:methylation"/>
    <property type="evidence" value="ECO:0007669"/>
    <property type="project" value="UniProtKB-KW"/>
</dbReference>
<feature type="signal peptide" evidence="8">
    <location>
        <begin position="1"/>
        <end position="24"/>
    </location>
</feature>
<dbReference type="InterPro" id="IPR016187">
    <property type="entry name" value="CTDL_fold"/>
</dbReference>
<keyword evidence="3" id="KW-0949">S-adenosyl-L-methionine</keyword>
<dbReference type="InterPro" id="IPR024775">
    <property type="entry name" value="DinB-like"/>
</dbReference>
<dbReference type="PANTHER" id="PTHR43397">
    <property type="entry name" value="ERGOTHIONEINE BIOSYNTHESIS PROTEIN 1"/>
    <property type="match status" value="1"/>
</dbReference>
<keyword evidence="2" id="KW-0808">Transferase</keyword>
<organism evidence="12 13">
    <name type="scientific">Parathielavia appendiculata</name>
    <dbReference type="NCBI Taxonomy" id="2587402"/>
    <lineage>
        <taxon>Eukaryota</taxon>
        <taxon>Fungi</taxon>
        <taxon>Dikarya</taxon>
        <taxon>Ascomycota</taxon>
        <taxon>Pezizomycotina</taxon>
        <taxon>Sordariomycetes</taxon>
        <taxon>Sordariomycetidae</taxon>
        <taxon>Sordariales</taxon>
        <taxon>Chaetomiaceae</taxon>
        <taxon>Parathielavia</taxon>
    </lineage>
</organism>
<dbReference type="SUPFAM" id="SSF56436">
    <property type="entry name" value="C-type lectin-like"/>
    <property type="match status" value="1"/>
</dbReference>
<dbReference type="InterPro" id="IPR042095">
    <property type="entry name" value="SUMF_sf"/>
</dbReference>
<accession>A0AAN6TX66</accession>
<feature type="chain" id="PRO_5042867850" evidence="8">
    <location>
        <begin position="25"/>
        <end position="964"/>
    </location>
</feature>
<dbReference type="EMBL" id="MU853233">
    <property type="protein sequence ID" value="KAK4121721.1"/>
    <property type="molecule type" value="Genomic_DNA"/>
</dbReference>
<dbReference type="InterPro" id="IPR029063">
    <property type="entry name" value="SAM-dependent_MTases_sf"/>
</dbReference>
<feature type="domain" description="DinB-like" evidence="11">
    <location>
        <begin position="485"/>
        <end position="609"/>
    </location>
</feature>
<reference evidence="12" key="1">
    <citation type="journal article" date="2023" name="Mol. Phylogenet. Evol.">
        <title>Genome-scale phylogeny and comparative genomics of the fungal order Sordariales.</title>
        <authorList>
            <person name="Hensen N."/>
            <person name="Bonometti L."/>
            <person name="Westerberg I."/>
            <person name="Brannstrom I.O."/>
            <person name="Guillou S."/>
            <person name="Cros-Aarteil S."/>
            <person name="Calhoun S."/>
            <person name="Haridas S."/>
            <person name="Kuo A."/>
            <person name="Mondo S."/>
            <person name="Pangilinan J."/>
            <person name="Riley R."/>
            <person name="LaButti K."/>
            <person name="Andreopoulos B."/>
            <person name="Lipzen A."/>
            <person name="Chen C."/>
            <person name="Yan M."/>
            <person name="Daum C."/>
            <person name="Ng V."/>
            <person name="Clum A."/>
            <person name="Steindorff A."/>
            <person name="Ohm R.A."/>
            <person name="Martin F."/>
            <person name="Silar P."/>
            <person name="Natvig D.O."/>
            <person name="Lalanne C."/>
            <person name="Gautier V."/>
            <person name="Ament-Velasquez S.L."/>
            <person name="Kruys A."/>
            <person name="Hutchinson M.I."/>
            <person name="Powell A.J."/>
            <person name="Barry K."/>
            <person name="Miller A.N."/>
            <person name="Grigoriev I.V."/>
            <person name="Debuchy R."/>
            <person name="Gladieux P."/>
            <person name="Hiltunen Thoren M."/>
            <person name="Johannesson H."/>
        </authorList>
    </citation>
    <scope>NUCLEOTIDE SEQUENCE</scope>
    <source>
        <strain evidence="12">CBS 731.68</strain>
    </source>
</reference>
<feature type="domain" description="Histidine-specific methyltransferase SAM-dependent" evidence="10">
    <location>
        <begin position="145"/>
        <end position="446"/>
    </location>
</feature>
<keyword evidence="4" id="KW-0560">Oxidoreductase</keyword>
<proteinExistence type="predicted"/>
<name>A0AAN6TX66_9PEZI</name>
<dbReference type="Pfam" id="PF10017">
    <property type="entry name" value="Methyltransf_33"/>
    <property type="match status" value="1"/>
</dbReference>
<evidence type="ECO:0000259" key="10">
    <source>
        <dbReference type="Pfam" id="PF10017"/>
    </source>
</evidence>
<dbReference type="InterPro" id="IPR019257">
    <property type="entry name" value="MeTrfase_dom"/>
</dbReference>
<sequence length="964" mass="107627">MYLHGAYFVLVRVWVCCSTVLAGGYSPVEPRAIELSPFHLCQFPLVQVPQRTAAEPHRPLLDFRVYISFVIPVHPKPRDCRIQNQYCETDMPSIQEVAMALNGAVPRLGAIREKKGVSDLRTAAAGPNLDIIDIRRVAVETNLKAEVLSMFHARDGPRKLPTLLLYDERGLQLFEKITYLEEYYLTNDEIEVLKAFAAEIANNIPSGAIIIELGSGNLRKVNLLLQALEDSAKCIDYYALDLSQQELERTLAQLPSYKHVRAHGLLGTYDDGRSWLRDPSVASRQKCILSLGSSVGNFDRADAAAFLKTFADVLGSGDTMLIGLDACDDPAKIYHAYNDKEGLTHEFILNGLRHANKILGETAFVEDDWRVIGEYVYDTQGGRHQAFYAPKRDTIVMGELIRAHERVQVEQSLKYSATEAEELWKQAGMMEIGQWRHHKEYGVHMLAKPKMAYSLIPSVYTRTALPSLEDWDGLWAAWDVVTREMLPPDELLEKPIKLRNACIFYLGHIPTFLDIQLSKTTKDAPTDPAHYHSIFERGIDPDVDNPELCHAHSEIPDEWPPVDEILSYQSRVRARLQNLYVAGIDAIPRHVGRAIWVGFEHEAMHLETLLYMMLQSDRTQPPPHVPVPDFGKLAAKARSERVANEWFDVPEQEVTIGLDDPEDGTDVEVCYGWDNEKPARRVKVHAFQAQGRPISNEEYAQYMYSNHVAKIPASWAYTPGSSSGEANGQSNNDSNGNGHRDGFANGTSTLPESFLQDKAVRTVYGLVPLKHALDWPVFASYDELAGCATWMGGRIPTFEEARSVYSHVEALKKKEAVKKLSQMVPAVNGHLCNNGVEISPPATPPASSAGATTTTTTTTSPASSSQQRQQPVALESLFIDLNGTNVGLRHWHPTPVTARGNRLAGQADMGGVWEWTSTVLRRWDGFEAMPLYPGYTADFFDEKHNIVLGGSWATHPRIAGRKSL</sequence>
<dbReference type="RefSeq" id="XP_062645492.1">
    <property type="nucleotide sequence ID" value="XM_062793419.1"/>
</dbReference>
<feature type="compositionally biased region" description="Low complexity" evidence="7">
    <location>
        <begin position="845"/>
        <end position="865"/>
    </location>
</feature>
<evidence type="ECO:0000313" key="12">
    <source>
        <dbReference type="EMBL" id="KAK4121721.1"/>
    </source>
</evidence>
<evidence type="ECO:0000256" key="1">
    <source>
        <dbReference type="ARBA" id="ARBA00022603"/>
    </source>
</evidence>
<keyword evidence="8" id="KW-0732">Signal</keyword>
<comment type="caution">
    <text evidence="12">The sequence shown here is derived from an EMBL/GenBank/DDBJ whole genome shotgun (WGS) entry which is preliminary data.</text>
</comment>
<evidence type="ECO:0000256" key="2">
    <source>
        <dbReference type="ARBA" id="ARBA00022679"/>
    </source>
</evidence>
<dbReference type="NCBIfam" id="TIGR03439">
    <property type="entry name" value="methyl_EasF"/>
    <property type="match status" value="1"/>
</dbReference>
<dbReference type="Proteomes" id="UP001302602">
    <property type="component" value="Unassembled WGS sequence"/>
</dbReference>
<evidence type="ECO:0000313" key="13">
    <source>
        <dbReference type="Proteomes" id="UP001302602"/>
    </source>
</evidence>
<evidence type="ECO:0000256" key="3">
    <source>
        <dbReference type="ARBA" id="ARBA00022691"/>
    </source>
</evidence>
<dbReference type="AlphaFoldDB" id="A0AAN6TX66"/>
<evidence type="ECO:0000256" key="5">
    <source>
        <dbReference type="ARBA" id="ARBA00023004"/>
    </source>
</evidence>
<feature type="compositionally biased region" description="Low complexity" evidence="7">
    <location>
        <begin position="727"/>
        <end position="737"/>
    </location>
</feature>
<evidence type="ECO:0000256" key="7">
    <source>
        <dbReference type="SAM" id="MobiDB-lite"/>
    </source>
</evidence>
<protein>
    <submittedName>
        <fullName evidence="12">Uncharacterized protein</fullName>
    </submittedName>
</protein>
<dbReference type="InterPro" id="IPR005532">
    <property type="entry name" value="SUMF_dom"/>
</dbReference>
<dbReference type="Pfam" id="PF03781">
    <property type="entry name" value="FGE-sulfatase"/>
    <property type="match status" value="2"/>
</dbReference>
<keyword evidence="13" id="KW-1185">Reference proteome</keyword>
<dbReference type="Gene3D" id="3.40.50.150">
    <property type="entry name" value="Vaccinia Virus protein VP39"/>
    <property type="match status" value="1"/>
</dbReference>
<keyword evidence="5" id="KW-0408">Iron</keyword>
<dbReference type="GO" id="GO:0008168">
    <property type="term" value="F:methyltransferase activity"/>
    <property type="evidence" value="ECO:0007669"/>
    <property type="project" value="UniProtKB-KW"/>
</dbReference>